<sequence>MTNKVNSFRAETTKLTCDVPTVRNMSERWVVQFVGSPGLMFNGIEERNVHFVCPYRKFPFGWAVDPWHERLLVKELDFKRGVVIAYATSKDVEKYIEFYVDEKEYV</sequence>
<accession>A0AB38ZCB2</accession>
<dbReference type="EMBL" id="PP174317">
    <property type="protein sequence ID" value="WUV29358.1"/>
    <property type="molecule type" value="Genomic_DNA"/>
</dbReference>
<evidence type="ECO:0000313" key="1">
    <source>
        <dbReference type="EMBL" id="WUV29358.1"/>
    </source>
</evidence>
<reference evidence="1" key="1">
    <citation type="submission" date="2024-01" db="EMBL/GenBank/DDBJ databases">
        <title>Isolation and characterization of novel bacteriophages targeting carbapenem-resistant Acinetobacter baumannii.</title>
        <authorList>
            <person name="Kim J."/>
            <person name="Kim S."/>
            <person name="Choi Y.-J."/>
            <person name="Shin M."/>
        </authorList>
    </citation>
    <scope>NUCLEOTIDE SEQUENCE</scope>
</reference>
<organism evidence="1">
    <name type="scientific">Acinetobacter phage vB_AbaSt_W16</name>
    <dbReference type="NCBI Taxonomy" id="3116434"/>
    <lineage>
        <taxon>Viruses</taxon>
        <taxon>Duplodnaviria</taxon>
        <taxon>Heunggongvirae</taxon>
        <taxon>Uroviricota</taxon>
        <taxon>Caudoviricetes</taxon>
    </lineage>
</organism>
<protein>
    <submittedName>
        <fullName evidence="1">Uncharacterized protein</fullName>
    </submittedName>
</protein>
<proteinExistence type="predicted"/>
<name>A0AB38ZCB2_9CAUD</name>